<evidence type="ECO:0000313" key="2">
    <source>
        <dbReference type="EMBL" id="RLM58054.1"/>
    </source>
</evidence>
<protein>
    <submittedName>
        <fullName evidence="2">Uncharacterized protein</fullName>
    </submittedName>
</protein>
<gene>
    <name evidence="2" type="ORF">C2845_PM18G02290</name>
</gene>
<feature type="compositionally biased region" description="Polar residues" evidence="1">
    <location>
        <begin position="29"/>
        <end position="42"/>
    </location>
</feature>
<feature type="compositionally biased region" description="Basic and acidic residues" evidence="1">
    <location>
        <begin position="55"/>
        <end position="72"/>
    </location>
</feature>
<dbReference type="AlphaFoldDB" id="A0A3L6PGW0"/>
<feature type="region of interest" description="Disordered" evidence="1">
    <location>
        <begin position="1"/>
        <end position="105"/>
    </location>
</feature>
<organism evidence="2 3">
    <name type="scientific">Panicum miliaceum</name>
    <name type="common">Proso millet</name>
    <name type="synonym">Broomcorn millet</name>
    <dbReference type="NCBI Taxonomy" id="4540"/>
    <lineage>
        <taxon>Eukaryota</taxon>
        <taxon>Viridiplantae</taxon>
        <taxon>Streptophyta</taxon>
        <taxon>Embryophyta</taxon>
        <taxon>Tracheophyta</taxon>
        <taxon>Spermatophyta</taxon>
        <taxon>Magnoliopsida</taxon>
        <taxon>Liliopsida</taxon>
        <taxon>Poales</taxon>
        <taxon>Poaceae</taxon>
        <taxon>PACMAD clade</taxon>
        <taxon>Panicoideae</taxon>
        <taxon>Panicodae</taxon>
        <taxon>Paniceae</taxon>
        <taxon>Panicinae</taxon>
        <taxon>Panicum</taxon>
        <taxon>Panicum sect. Panicum</taxon>
    </lineage>
</organism>
<proteinExistence type="predicted"/>
<sequence length="170" mass="18925">MTIHTVTQVPTSTRTQTHVHHERGAMHGRTQSSHARPATQTRRWLALRLGSSHQPADDQCERRPQESTRAARESSPGLPLVFRRGPTTRRHSELSDDAPPRRRDRDAERRVVFFPFFVGHSDGISDRPACGCCKRVAQGLSTIGEVPRDRGVAPLAGSRRRGGYLATVCC</sequence>
<feature type="compositionally biased region" description="Basic and acidic residues" evidence="1">
    <location>
        <begin position="90"/>
        <end position="105"/>
    </location>
</feature>
<feature type="compositionally biased region" description="Polar residues" evidence="1">
    <location>
        <begin position="1"/>
        <end position="16"/>
    </location>
</feature>
<comment type="caution">
    <text evidence="2">The sequence shown here is derived from an EMBL/GenBank/DDBJ whole genome shotgun (WGS) entry which is preliminary data.</text>
</comment>
<accession>A0A3L6PGW0</accession>
<evidence type="ECO:0000256" key="1">
    <source>
        <dbReference type="SAM" id="MobiDB-lite"/>
    </source>
</evidence>
<reference evidence="3" key="1">
    <citation type="journal article" date="2019" name="Nat. Commun.">
        <title>The genome of broomcorn millet.</title>
        <authorList>
            <person name="Zou C."/>
            <person name="Miki D."/>
            <person name="Li D."/>
            <person name="Tang Q."/>
            <person name="Xiao L."/>
            <person name="Rajput S."/>
            <person name="Deng P."/>
            <person name="Jia W."/>
            <person name="Huang R."/>
            <person name="Zhang M."/>
            <person name="Sun Y."/>
            <person name="Hu J."/>
            <person name="Fu X."/>
            <person name="Schnable P.S."/>
            <person name="Li F."/>
            <person name="Zhang H."/>
            <person name="Feng B."/>
            <person name="Zhu X."/>
            <person name="Liu R."/>
            <person name="Schnable J.C."/>
            <person name="Zhu J.-K."/>
            <person name="Zhang H."/>
        </authorList>
    </citation>
    <scope>NUCLEOTIDE SEQUENCE [LARGE SCALE GENOMIC DNA]</scope>
</reference>
<keyword evidence="3" id="KW-1185">Reference proteome</keyword>
<dbReference type="Proteomes" id="UP000275267">
    <property type="component" value="Unassembled WGS sequence"/>
</dbReference>
<name>A0A3L6PGW0_PANMI</name>
<dbReference type="EMBL" id="PQIB02000017">
    <property type="protein sequence ID" value="RLM58054.1"/>
    <property type="molecule type" value="Genomic_DNA"/>
</dbReference>
<evidence type="ECO:0000313" key="3">
    <source>
        <dbReference type="Proteomes" id="UP000275267"/>
    </source>
</evidence>